<reference evidence="2 3" key="1">
    <citation type="journal article" date="2008" name="Nature">
        <title>The Trichoplax genome and the nature of placozoans.</title>
        <authorList>
            <person name="Srivastava M."/>
            <person name="Begovic E."/>
            <person name="Chapman J."/>
            <person name="Putnam N.H."/>
            <person name="Hellsten U."/>
            <person name="Kawashima T."/>
            <person name="Kuo A."/>
            <person name="Mitros T."/>
            <person name="Salamov A."/>
            <person name="Carpenter M.L."/>
            <person name="Signorovitch A.Y."/>
            <person name="Moreno M.A."/>
            <person name="Kamm K."/>
            <person name="Grimwood J."/>
            <person name="Schmutz J."/>
            <person name="Shapiro H."/>
            <person name="Grigoriev I.V."/>
            <person name="Buss L.W."/>
            <person name="Schierwater B."/>
            <person name="Dellaporta S.L."/>
            <person name="Rokhsar D.S."/>
        </authorList>
    </citation>
    <scope>NUCLEOTIDE SEQUENCE [LARGE SCALE GENOMIC DNA]</scope>
    <source>
        <strain evidence="2 3">Grell-BS-1999</strain>
    </source>
</reference>
<dbReference type="Proteomes" id="UP000009022">
    <property type="component" value="Unassembled WGS sequence"/>
</dbReference>
<organism evidence="2 3">
    <name type="scientific">Trichoplax adhaerens</name>
    <name type="common">Trichoplax reptans</name>
    <dbReference type="NCBI Taxonomy" id="10228"/>
    <lineage>
        <taxon>Eukaryota</taxon>
        <taxon>Metazoa</taxon>
        <taxon>Placozoa</taxon>
        <taxon>Uniplacotomia</taxon>
        <taxon>Trichoplacea</taxon>
        <taxon>Trichoplacidae</taxon>
        <taxon>Trichoplax</taxon>
    </lineage>
</organism>
<dbReference type="EMBL" id="DS985247">
    <property type="protein sequence ID" value="EDV23299.1"/>
    <property type="molecule type" value="Genomic_DNA"/>
</dbReference>
<keyword evidence="1" id="KW-0472">Membrane</keyword>
<protein>
    <submittedName>
        <fullName evidence="2">Uncharacterized protein</fullName>
    </submittedName>
</protein>
<dbReference type="GeneID" id="6755740"/>
<keyword evidence="1" id="KW-0812">Transmembrane</keyword>
<feature type="transmembrane region" description="Helical" evidence="1">
    <location>
        <begin position="113"/>
        <end position="133"/>
    </location>
</feature>
<keyword evidence="3" id="KW-1185">Reference proteome</keyword>
<dbReference type="InParanoid" id="B3S2B1"/>
<sequence>MALTFDQKKYQLSLKDRFEIIVDDLKERKKLKILELICVTPLFLLGLIADIMLLVDIDRRSSYLETIIKNEGLVVNTSGFDLNTTTVSSNCSSIYNVGNLSNDYLDKRRAYCFFFFLYLVIVLSFCTCFYILIHYPEAMKEYYSFKVVAKLSKFFIFLWNAVPQACLVVILYNLDNKNDGINCLYGTITPEATATSMPVVVRPFHSSVQDLKLVYVLLCAFYMMAVGIYHGYFVAKPIRDDICGGDSIWRSYTACSRIIWYLTVAVVTAIFSFPIAITAKENPVTQLTGSVLTYFLIFLLCLFALSLTFVSVTLDLYENYLQEYVPFTEKLTSPIFYYIINLFLSCIITPLGFFVINLAEFILIFASFYIYYRTIKKGSKLISNSYKFGQDPPPKLDTDGITYRKDPIVDNNNYIYRPNDQLNSNTLNGTHILAMKDEELNRKIQFAHGDNATIDENGKTLTIRAPYYNVIYSVDERLV</sequence>
<dbReference type="CTD" id="6755740"/>
<dbReference type="PhylomeDB" id="B3S2B1"/>
<feature type="transmembrane region" description="Helical" evidence="1">
    <location>
        <begin position="154"/>
        <end position="172"/>
    </location>
</feature>
<dbReference type="HOGENOM" id="CLU_570304_0_0_1"/>
<accession>B3S2B1</accession>
<proteinExistence type="predicted"/>
<keyword evidence="1" id="KW-1133">Transmembrane helix</keyword>
<evidence type="ECO:0000313" key="3">
    <source>
        <dbReference type="Proteomes" id="UP000009022"/>
    </source>
</evidence>
<dbReference type="AlphaFoldDB" id="B3S2B1"/>
<feature type="transmembrane region" description="Helical" evidence="1">
    <location>
        <begin position="291"/>
        <end position="317"/>
    </location>
</feature>
<evidence type="ECO:0000313" key="2">
    <source>
        <dbReference type="EMBL" id="EDV23299.1"/>
    </source>
</evidence>
<feature type="transmembrane region" description="Helical" evidence="1">
    <location>
        <begin position="213"/>
        <end position="232"/>
    </location>
</feature>
<feature type="transmembrane region" description="Helical" evidence="1">
    <location>
        <begin position="33"/>
        <end position="55"/>
    </location>
</feature>
<gene>
    <name evidence="2" type="ORF">TRIADDRAFT_58440</name>
</gene>
<dbReference type="KEGG" id="tad:TRIADDRAFT_58440"/>
<name>B3S2B1_TRIAD</name>
<evidence type="ECO:0000256" key="1">
    <source>
        <dbReference type="SAM" id="Phobius"/>
    </source>
</evidence>
<feature type="transmembrane region" description="Helical" evidence="1">
    <location>
        <begin position="258"/>
        <end position="279"/>
    </location>
</feature>
<dbReference type="RefSeq" id="XP_002114209.1">
    <property type="nucleotide sequence ID" value="XM_002114173.1"/>
</dbReference>
<feature type="transmembrane region" description="Helical" evidence="1">
    <location>
        <begin position="337"/>
        <end position="370"/>
    </location>
</feature>